<gene>
    <name evidence="1" type="ORF">HZS55_00260</name>
</gene>
<dbReference type="Pfam" id="PF23956">
    <property type="entry name" value="DUF7285"/>
    <property type="match status" value="1"/>
</dbReference>
<sequence length="186" mass="20131">MRRWSRRDSGQTEPLGALIAVAAMAIALSLYAGYATDVLPGSQDREVAESAIDDVWNKLQDSGVYPSEKELETLYGPSSSPGPGPSGLPEGYYVYINITRTEVGDGERQALFVYDNPDPSVPHEENVRHIVYGPQGDHDHEDVRSEVRDSGMGIPDSASTASRPIPIQRGAGDVVAGRLHVAAWEQ</sequence>
<dbReference type="RefSeq" id="WP_179909774.1">
    <property type="nucleotide sequence ID" value="NZ_CP058910.1"/>
</dbReference>
<accession>A0A7D5NXN0</accession>
<keyword evidence="2" id="KW-1185">Reference proteome</keyword>
<organism evidence="1 2">
    <name type="scientific">Halosimplex rubrum</name>
    <dbReference type="NCBI Taxonomy" id="869889"/>
    <lineage>
        <taxon>Archaea</taxon>
        <taxon>Methanobacteriati</taxon>
        <taxon>Methanobacteriota</taxon>
        <taxon>Stenosarchaea group</taxon>
        <taxon>Halobacteria</taxon>
        <taxon>Halobacteriales</taxon>
        <taxon>Haloarculaceae</taxon>
        <taxon>Halosimplex</taxon>
    </lineage>
</organism>
<dbReference type="AlphaFoldDB" id="A0A7D5NXN0"/>
<evidence type="ECO:0000313" key="1">
    <source>
        <dbReference type="EMBL" id="QLH75826.1"/>
    </source>
</evidence>
<dbReference type="OrthoDB" id="186386at2157"/>
<reference evidence="1 2" key="1">
    <citation type="submission" date="2020-07" db="EMBL/GenBank/DDBJ databases">
        <title>Halosimplex pelagicum sp. nov. and Halosimplex rubrum sp. nov., isolated from salted brown alga Laminaria, and emended description of the genus Halosimplex.</title>
        <authorList>
            <person name="Cui H."/>
        </authorList>
    </citation>
    <scope>NUCLEOTIDE SEQUENCE [LARGE SCALE GENOMIC DNA]</scope>
    <source>
        <strain evidence="1 2">R27</strain>
    </source>
</reference>
<dbReference type="GeneID" id="56076249"/>
<proteinExistence type="predicted"/>
<dbReference type="Proteomes" id="UP000509667">
    <property type="component" value="Chromosome"/>
</dbReference>
<dbReference type="EMBL" id="CP058910">
    <property type="protein sequence ID" value="QLH75826.1"/>
    <property type="molecule type" value="Genomic_DNA"/>
</dbReference>
<dbReference type="InterPro" id="IPR055709">
    <property type="entry name" value="DUF7285"/>
</dbReference>
<dbReference type="KEGG" id="hrr:HZS55_00260"/>
<name>A0A7D5NXN0_9EURY</name>
<evidence type="ECO:0000313" key="2">
    <source>
        <dbReference type="Proteomes" id="UP000509667"/>
    </source>
</evidence>
<protein>
    <submittedName>
        <fullName evidence="1">Uncharacterized protein</fullName>
    </submittedName>
</protein>